<dbReference type="PROSITE" id="PS50125">
    <property type="entry name" value="GUANYLATE_CYCLASE_2"/>
    <property type="match status" value="1"/>
</dbReference>
<feature type="domain" description="OmpR/PhoB-type" evidence="5">
    <location>
        <begin position="1"/>
        <end position="98"/>
    </location>
</feature>
<dbReference type="SMART" id="SM00862">
    <property type="entry name" value="Trans_reg_C"/>
    <property type="match status" value="1"/>
</dbReference>
<comment type="caution">
    <text evidence="6">The sequence shown here is derived from an EMBL/GenBank/DDBJ whole genome shotgun (WGS) entry which is preliminary data.</text>
</comment>
<dbReference type="CDD" id="cd00383">
    <property type="entry name" value="trans_reg_C"/>
    <property type="match status" value="1"/>
</dbReference>
<gene>
    <name evidence="6" type="ORF">ETSY1_04570</name>
</gene>
<dbReference type="Proteomes" id="UP000019141">
    <property type="component" value="Unassembled WGS sequence"/>
</dbReference>
<dbReference type="GO" id="GO:0000160">
    <property type="term" value="P:phosphorelay signal transduction system"/>
    <property type="evidence" value="ECO:0007669"/>
    <property type="project" value="InterPro"/>
</dbReference>
<dbReference type="GO" id="GO:0004016">
    <property type="term" value="F:adenylate cyclase activity"/>
    <property type="evidence" value="ECO:0007669"/>
    <property type="project" value="UniProtKB-ARBA"/>
</dbReference>
<dbReference type="HOGENOM" id="CLU_760079_0_0_7"/>
<evidence type="ECO:0000256" key="3">
    <source>
        <dbReference type="SAM" id="MobiDB-lite"/>
    </source>
</evidence>
<dbReference type="InterPro" id="IPR029787">
    <property type="entry name" value="Nucleotide_cyclase"/>
</dbReference>
<evidence type="ECO:0000259" key="5">
    <source>
        <dbReference type="PROSITE" id="PS51755"/>
    </source>
</evidence>
<dbReference type="SUPFAM" id="SSF55073">
    <property type="entry name" value="Nucleotide cyclase"/>
    <property type="match status" value="1"/>
</dbReference>
<accession>W4LVM0</accession>
<proteinExistence type="predicted"/>
<dbReference type="InterPro" id="IPR016032">
    <property type="entry name" value="Sig_transdc_resp-reg_C-effctor"/>
</dbReference>
<keyword evidence="7" id="KW-1185">Reference proteome</keyword>
<dbReference type="Gene3D" id="1.10.10.10">
    <property type="entry name" value="Winged helix-like DNA-binding domain superfamily/Winged helix DNA-binding domain"/>
    <property type="match status" value="1"/>
</dbReference>
<feature type="DNA-binding region" description="OmpR/PhoB-type" evidence="2">
    <location>
        <begin position="1"/>
        <end position="98"/>
    </location>
</feature>
<evidence type="ECO:0000313" key="7">
    <source>
        <dbReference type="Proteomes" id="UP000019141"/>
    </source>
</evidence>
<dbReference type="EMBL" id="AZHW01000171">
    <property type="protein sequence ID" value="ETX02169.1"/>
    <property type="molecule type" value="Genomic_DNA"/>
</dbReference>
<feature type="region of interest" description="Disordered" evidence="3">
    <location>
        <begin position="100"/>
        <end position="133"/>
    </location>
</feature>
<dbReference type="GO" id="GO:0009190">
    <property type="term" value="P:cyclic nucleotide biosynthetic process"/>
    <property type="evidence" value="ECO:0007669"/>
    <property type="project" value="InterPro"/>
</dbReference>
<dbReference type="AlphaFoldDB" id="W4LVM0"/>
<evidence type="ECO:0000259" key="4">
    <source>
        <dbReference type="PROSITE" id="PS50125"/>
    </source>
</evidence>
<dbReference type="GO" id="GO:0006355">
    <property type="term" value="P:regulation of DNA-templated transcription"/>
    <property type="evidence" value="ECO:0007669"/>
    <property type="project" value="InterPro"/>
</dbReference>
<dbReference type="Pfam" id="PF00486">
    <property type="entry name" value="Trans_reg_C"/>
    <property type="match status" value="1"/>
</dbReference>
<dbReference type="InterPro" id="IPR001054">
    <property type="entry name" value="A/G_cyclase"/>
</dbReference>
<feature type="domain" description="Guanylate cyclase" evidence="4">
    <location>
        <begin position="191"/>
        <end position="307"/>
    </location>
</feature>
<dbReference type="SUPFAM" id="SSF46894">
    <property type="entry name" value="C-terminal effector domain of the bipartite response regulators"/>
    <property type="match status" value="1"/>
</dbReference>
<dbReference type="Gene3D" id="3.30.70.1230">
    <property type="entry name" value="Nucleotide cyclase"/>
    <property type="match status" value="1"/>
</dbReference>
<organism evidence="6 7">
    <name type="scientific">Entotheonella factor</name>
    <dbReference type="NCBI Taxonomy" id="1429438"/>
    <lineage>
        <taxon>Bacteria</taxon>
        <taxon>Pseudomonadati</taxon>
        <taxon>Nitrospinota/Tectimicrobiota group</taxon>
        <taxon>Candidatus Tectimicrobiota</taxon>
        <taxon>Candidatus Entotheonellia</taxon>
        <taxon>Candidatus Entotheonellales</taxon>
        <taxon>Candidatus Entotheonellaceae</taxon>
        <taxon>Candidatus Entotheonella</taxon>
    </lineage>
</organism>
<reference evidence="6 7" key="1">
    <citation type="journal article" date="2014" name="Nature">
        <title>An environmental bacterial taxon with a large and distinct metabolic repertoire.</title>
        <authorList>
            <person name="Wilson M.C."/>
            <person name="Mori T."/>
            <person name="Ruckert C."/>
            <person name="Uria A.R."/>
            <person name="Helf M.J."/>
            <person name="Takada K."/>
            <person name="Gernert C."/>
            <person name="Steffens U.A."/>
            <person name="Heycke N."/>
            <person name="Schmitt S."/>
            <person name="Rinke C."/>
            <person name="Helfrich E.J."/>
            <person name="Brachmann A.O."/>
            <person name="Gurgui C."/>
            <person name="Wakimoto T."/>
            <person name="Kracht M."/>
            <person name="Crusemann M."/>
            <person name="Hentschel U."/>
            <person name="Abe I."/>
            <person name="Matsunaga S."/>
            <person name="Kalinowski J."/>
            <person name="Takeyama H."/>
            <person name="Piel J."/>
        </authorList>
    </citation>
    <scope>NUCLEOTIDE SEQUENCE [LARGE SCALE GENOMIC DNA]</scope>
    <source>
        <strain evidence="7">TSY1</strain>
    </source>
</reference>
<dbReference type="PROSITE" id="PS51755">
    <property type="entry name" value="OMPR_PHOB"/>
    <property type="match status" value="1"/>
</dbReference>
<evidence type="ECO:0000256" key="2">
    <source>
        <dbReference type="PROSITE-ProRule" id="PRU01091"/>
    </source>
</evidence>
<keyword evidence="1 2" id="KW-0238">DNA-binding</keyword>
<sequence length="383" mass="42351">MIYRFEDCELNTDVYTFSHAGKPLRLEPKVFDLLVYLIENRDRVVSKDELLERLWPNYNVSEATLSSSIMTARRAVGDSGSQQRVIKTLRSRGYRFMVDIDEESGETTEPPDATPHPTANRKTSSPPSLPGSPTITRTCESCRQDVPRSAVFCPACGWHLAALADTEPTPVHTPAQPSFGQERIASERKLATAFSCALDDTARHLAASAPDAFHDILRQLFELALPEIERYGGTITQFLENGFFALFGASMAHEDHPRRAVLAALSIQRQFKAQIGQPISTDKRQLGLRIGLHTGHVLVSRVKHAKYLTSTAIEGMNDWAIACQKQAAPDTILVSEATMPYVQDIVRLDRQSVSEACRAASKPIKSWPTNGVTCRARDGTGTD</sequence>
<evidence type="ECO:0008006" key="8">
    <source>
        <dbReference type="Google" id="ProtNLM"/>
    </source>
</evidence>
<protein>
    <recommendedName>
        <fullName evidence="8">OmpR/PhoB-type domain-containing protein</fullName>
    </recommendedName>
</protein>
<name>W4LVM0_ENTF1</name>
<evidence type="ECO:0000313" key="6">
    <source>
        <dbReference type="EMBL" id="ETX02169.1"/>
    </source>
</evidence>
<dbReference type="GO" id="GO:0003677">
    <property type="term" value="F:DNA binding"/>
    <property type="evidence" value="ECO:0007669"/>
    <property type="project" value="UniProtKB-UniRule"/>
</dbReference>
<dbReference type="InterPro" id="IPR001867">
    <property type="entry name" value="OmpR/PhoB-type_DNA-bd"/>
</dbReference>
<dbReference type="InterPro" id="IPR036388">
    <property type="entry name" value="WH-like_DNA-bd_sf"/>
</dbReference>
<dbReference type="CDD" id="cd07302">
    <property type="entry name" value="CHD"/>
    <property type="match status" value="1"/>
</dbReference>
<evidence type="ECO:0000256" key="1">
    <source>
        <dbReference type="ARBA" id="ARBA00023125"/>
    </source>
</evidence>